<dbReference type="EMBL" id="JAJSPL020000039">
    <property type="protein sequence ID" value="KAK7735322.1"/>
    <property type="molecule type" value="Genomic_DNA"/>
</dbReference>
<keyword evidence="4" id="KW-1185">Reference proteome</keyword>
<feature type="region of interest" description="Disordered" evidence="1">
    <location>
        <begin position="355"/>
        <end position="376"/>
    </location>
</feature>
<name>A0AAN9YDV7_9PEZI</name>
<accession>A0AAN9YDV7</accession>
<feature type="compositionally biased region" description="Low complexity" evidence="1">
    <location>
        <begin position="472"/>
        <end position="487"/>
    </location>
</feature>
<evidence type="ECO:0000256" key="2">
    <source>
        <dbReference type="SAM" id="Phobius"/>
    </source>
</evidence>
<comment type="caution">
    <text evidence="3">The sequence shown here is derived from an EMBL/GenBank/DDBJ whole genome shotgun (WGS) entry which is preliminary data.</text>
</comment>
<reference evidence="3 4" key="1">
    <citation type="journal article" date="2023" name="PLoS ONE">
        <title>Cytospora paraplurivora sp. nov. isolated from orchards with fruit tree decline syndrome in Ontario, Canada.</title>
        <authorList>
            <person name="Ilyukhin E."/>
            <person name="Nguyen H.D.T."/>
            <person name="Castle A.J."/>
            <person name="Ellouze W."/>
        </authorList>
    </citation>
    <scope>NUCLEOTIDE SEQUENCE [LARGE SCALE GENOMIC DNA]</scope>
    <source>
        <strain evidence="3 4">FDS-564</strain>
    </source>
</reference>
<evidence type="ECO:0000313" key="3">
    <source>
        <dbReference type="EMBL" id="KAK7735322.1"/>
    </source>
</evidence>
<dbReference type="Proteomes" id="UP001320245">
    <property type="component" value="Unassembled WGS sequence"/>
</dbReference>
<evidence type="ECO:0000256" key="1">
    <source>
        <dbReference type="SAM" id="MobiDB-lite"/>
    </source>
</evidence>
<protein>
    <submittedName>
        <fullName evidence="3">Uncharacterized protein</fullName>
    </submittedName>
</protein>
<sequence length="537" mass="53721">MSAPVNTTGGDVEKAIGNPALGDDKIQVVSPVVADEGRNKKKQVRFAKFINPKTCFDIALTLLALLSLIAIVVMALQIRRDMDAIQKLNHELDGATLLKNTSRQLRAAGNTSYMDGFSGMIEEDLDIVERADMAAGVSSTATAIDNATSTTDTCDDETDVPEVTSVPFVNVTSSSIHVNATTSPVTTTTVLASLSATVTSSPSITSSTSVTVLVSAAAVSAVTSPATETTMVSSTTSQTCGEWGDGHGPCTRPYGAPNTPPGSATSTHQVMSVASAPGATIFMTPAGSLNTSLGSSGVISMTLVGSLNTSQGSTTMSKGSSMSMSMSMNPSMTMSMAMAPSATMTADAISASVPLSTSTSTTTGSSTSTSTGTSTFSGGCAPPTTVYVTISTSATVSVAPSVPAPSVTGNASTASHIGTTYLTTLTSTIPGTNGTEVVTTAWANTTTTTHKPTSTLTSFTVTFTTPVGGNNASASATTATSTGGDNNPPAGVTPIPVLSGGEKAVGKPVLGASGNTSGTGNGVYCLVMLVSLVALLV</sequence>
<dbReference type="AlphaFoldDB" id="A0AAN9YDV7"/>
<keyword evidence="2" id="KW-0472">Membrane</keyword>
<organism evidence="3 4">
    <name type="scientific">Cytospora paraplurivora</name>
    <dbReference type="NCBI Taxonomy" id="2898453"/>
    <lineage>
        <taxon>Eukaryota</taxon>
        <taxon>Fungi</taxon>
        <taxon>Dikarya</taxon>
        <taxon>Ascomycota</taxon>
        <taxon>Pezizomycotina</taxon>
        <taxon>Sordariomycetes</taxon>
        <taxon>Sordariomycetidae</taxon>
        <taxon>Diaporthales</taxon>
        <taxon>Cytosporaceae</taxon>
        <taxon>Cytospora</taxon>
    </lineage>
</organism>
<keyword evidence="2" id="KW-1133">Transmembrane helix</keyword>
<evidence type="ECO:0000313" key="4">
    <source>
        <dbReference type="Proteomes" id="UP001320245"/>
    </source>
</evidence>
<feature type="region of interest" description="Disordered" evidence="1">
    <location>
        <begin position="472"/>
        <end position="499"/>
    </location>
</feature>
<keyword evidence="2" id="KW-0812">Transmembrane</keyword>
<feature type="transmembrane region" description="Helical" evidence="2">
    <location>
        <begin position="58"/>
        <end position="78"/>
    </location>
</feature>
<feature type="compositionally biased region" description="Low complexity" evidence="1">
    <location>
        <begin position="356"/>
        <end position="376"/>
    </location>
</feature>
<proteinExistence type="predicted"/>
<gene>
    <name evidence="3" type="ORF">SLS53_007553</name>
</gene>